<dbReference type="EMBL" id="CP016616">
    <property type="protein sequence ID" value="ANY81542.1"/>
    <property type="molecule type" value="Genomic_DNA"/>
</dbReference>
<dbReference type="GO" id="GO:0046278">
    <property type="term" value="P:3,4-dihydroxybenzoate metabolic process"/>
    <property type="evidence" value="ECO:0007669"/>
    <property type="project" value="InterPro"/>
</dbReference>
<organism evidence="6">
    <name type="scientific">Microvirga ossetica</name>
    <dbReference type="NCBI Taxonomy" id="1882682"/>
    <lineage>
        <taxon>Bacteria</taxon>
        <taxon>Pseudomonadati</taxon>
        <taxon>Pseudomonadota</taxon>
        <taxon>Alphaproteobacteria</taxon>
        <taxon>Hyphomicrobiales</taxon>
        <taxon>Methylobacteriaceae</taxon>
        <taxon>Microvirga</taxon>
    </lineage>
</organism>
<dbReference type="PROSITE" id="PS51077">
    <property type="entry name" value="HTH_ICLR"/>
    <property type="match status" value="1"/>
</dbReference>
<dbReference type="InterPro" id="IPR005471">
    <property type="entry name" value="Tscrpt_reg_IclR_N"/>
</dbReference>
<dbReference type="GO" id="GO:0003677">
    <property type="term" value="F:DNA binding"/>
    <property type="evidence" value="ECO:0007669"/>
    <property type="project" value="UniProtKB-KW"/>
</dbReference>
<accession>A0A1B2ENZ5</accession>
<dbReference type="Gene3D" id="1.10.10.10">
    <property type="entry name" value="Winged helix-like DNA-binding domain superfamily/Winged helix DNA-binding domain"/>
    <property type="match status" value="1"/>
</dbReference>
<keyword evidence="1" id="KW-0805">Transcription regulation</keyword>
<feature type="domain" description="HTH iclR-type" evidence="4">
    <location>
        <begin position="11"/>
        <end position="71"/>
    </location>
</feature>
<dbReference type="SUPFAM" id="SSF55781">
    <property type="entry name" value="GAF domain-like"/>
    <property type="match status" value="1"/>
</dbReference>
<dbReference type="InterPro" id="IPR036388">
    <property type="entry name" value="WH-like_DNA-bd_sf"/>
</dbReference>
<evidence type="ECO:0000256" key="1">
    <source>
        <dbReference type="ARBA" id="ARBA00023015"/>
    </source>
</evidence>
<evidence type="ECO:0000256" key="3">
    <source>
        <dbReference type="ARBA" id="ARBA00023163"/>
    </source>
</evidence>
<evidence type="ECO:0000259" key="4">
    <source>
        <dbReference type="PROSITE" id="PS51077"/>
    </source>
</evidence>
<proteinExistence type="predicted"/>
<dbReference type="SUPFAM" id="SSF46785">
    <property type="entry name" value="Winged helix' DNA-binding domain"/>
    <property type="match status" value="1"/>
</dbReference>
<evidence type="ECO:0000259" key="5">
    <source>
        <dbReference type="PROSITE" id="PS51078"/>
    </source>
</evidence>
<dbReference type="InterPro" id="IPR050707">
    <property type="entry name" value="HTH_MetabolicPath_Reg"/>
</dbReference>
<evidence type="ECO:0000256" key="2">
    <source>
        <dbReference type="ARBA" id="ARBA00023125"/>
    </source>
</evidence>
<dbReference type="PANTHER" id="PTHR30136">
    <property type="entry name" value="HELIX-TURN-HELIX TRANSCRIPTIONAL REGULATOR, ICLR FAMILY"/>
    <property type="match status" value="1"/>
</dbReference>
<dbReference type="AlphaFoldDB" id="A0A1B2ENZ5"/>
<evidence type="ECO:0000313" key="6">
    <source>
        <dbReference type="EMBL" id="ANY81542.1"/>
    </source>
</evidence>
<dbReference type="PROSITE" id="PS51078">
    <property type="entry name" value="ICLR_ED"/>
    <property type="match status" value="1"/>
</dbReference>
<sequence length="257" mass="27998">MNGLTKGPNLVGGFLKGLAVIEAFDGGHSRLSISDVAKETGLDRAASRRLLLTLVSAGYAEFDGKFFQLAPRILRLGFAYLRSAPLPRFIQPYLEQVAKNTEESCSAAVLDGTDILFIARATKQRIVSINIGVGSRLPAYCSTMGHVLLAALPPEKAREILLASDRKPLTPKTVTDVDALIAEFARIREQNYAIIDEEIEVGIRSVAVPVYNKRGEVVAALNVGAQTSRVSVEDLKNEFLPRLLKAQAELRQVIDIQ</sequence>
<name>A0A1B2ENZ5_9HYPH</name>
<feature type="domain" description="IclR-ED" evidence="5">
    <location>
        <begin position="72"/>
        <end position="256"/>
    </location>
</feature>
<dbReference type="Pfam" id="PF01614">
    <property type="entry name" value="IclR_C"/>
    <property type="match status" value="1"/>
</dbReference>
<dbReference type="InterPro" id="IPR029016">
    <property type="entry name" value="GAF-like_dom_sf"/>
</dbReference>
<dbReference type="Pfam" id="PF09339">
    <property type="entry name" value="HTH_IclR"/>
    <property type="match status" value="1"/>
</dbReference>
<dbReference type="PANTHER" id="PTHR30136:SF34">
    <property type="entry name" value="TRANSCRIPTIONAL REGULATOR"/>
    <property type="match status" value="1"/>
</dbReference>
<dbReference type="GO" id="GO:0045893">
    <property type="term" value="P:positive regulation of DNA-templated transcription"/>
    <property type="evidence" value="ECO:0007669"/>
    <property type="project" value="InterPro"/>
</dbReference>
<dbReference type="InterPro" id="IPR014757">
    <property type="entry name" value="Tscrpt_reg_IclR_C"/>
</dbReference>
<dbReference type="GO" id="GO:0045892">
    <property type="term" value="P:negative regulation of DNA-templated transcription"/>
    <property type="evidence" value="ECO:0007669"/>
    <property type="project" value="TreeGrafter"/>
</dbReference>
<dbReference type="InterPro" id="IPR036390">
    <property type="entry name" value="WH_DNA-bd_sf"/>
</dbReference>
<dbReference type="Gene3D" id="3.30.450.40">
    <property type="match status" value="1"/>
</dbReference>
<reference evidence="6" key="1">
    <citation type="submission" date="2016-07" db="EMBL/GenBank/DDBJ databases">
        <title>Microvirga ossetica sp. nov. a new species of rhizobia isolated from root nodules of the legume species Vicia alpestris Steven originated from North Ossetia region in the Caucasus.</title>
        <authorList>
            <person name="Safronova V.I."/>
            <person name="Kuznetsova I.G."/>
            <person name="Sazanova A.L."/>
            <person name="Belimov A."/>
            <person name="Andronov E."/>
            <person name="Osledkin Y.S."/>
            <person name="Onishchuk O.P."/>
            <person name="Kurchak O.N."/>
            <person name="Shaposhnikov A.I."/>
            <person name="Willems A."/>
            <person name="Tikhonovich I.A."/>
        </authorList>
    </citation>
    <scope>NUCLEOTIDE SEQUENCE [LARGE SCALE GENOMIC DNA]</scope>
    <source>
        <strain evidence="6">V5/3M</strain>
    </source>
</reference>
<dbReference type="GO" id="GO:0003700">
    <property type="term" value="F:DNA-binding transcription factor activity"/>
    <property type="evidence" value="ECO:0007669"/>
    <property type="project" value="TreeGrafter"/>
</dbReference>
<dbReference type="NCBIfam" id="TIGR02431">
    <property type="entry name" value="pcaR_pcaU"/>
    <property type="match status" value="1"/>
</dbReference>
<dbReference type="KEGG" id="moc:BB934_02235"/>
<gene>
    <name evidence="6" type="ORF">BB934_02235</name>
</gene>
<dbReference type="SMART" id="SM00346">
    <property type="entry name" value="HTH_ICLR"/>
    <property type="match status" value="1"/>
</dbReference>
<keyword evidence="3" id="KW-0804">Transcription</keyword>
<keyword evidence="2" id="KW-0238">DNA-binding</keyword>
<dbReference type="InterPro" id="IPR012794">
    <property type="entry name" value="PcaR_PcaU"/>
</dbReference>
<protein>
    <submittedName>
        <fullName evidence="6">IclR family transcriptional regulator</fullName>
    </submittedName>
</protein>